<organism evidence="1 2">
    <name type="scientific">Boeremia exigua</name>
    <dbReference type="NCBI Taxonomy" id="749465"/>
    <lineage>
        <taxon>Eukaryota</taxon>
        <taxon>Fungi</taxon>
        <taxon>Dikarya</taxon>
        <taxon>Ascomycota</taxon>
        <taxon>Pezizomycotina</taxon>
        <taxon>Dothideomycetes</taxon>
        <taxon>Pleosporomycetidae</taxon>
        <taxon>Pleosporales</taxon>
        <taxon>Pleosporineae</taxon>
        <taxon>Didymellaceae</taxon>
        <taxon>Boeremia</taxon>
    </lineage>
</organism>
<reference evidence="1" key="1">
    <citation type="submission" date="2022-11" db="EMBL/GenBank/DDBJ databases">
        <title>Genome Sequence of Boeremia exigua.</title>
        <authorList>
            <person name="Buettner E."/>
        </authorList>
    </citation>
    <scope>NUCLEOTIDE SEQUENCE</scope>
    <source>
        <strain evidence="1">CU02</strain>
    </source>
</reference>
<name>A0ACC2IDQ4_9PLEO</name>
<gene>
    <name evidence="1" type="ORF">OPT61_g4506</name>
</gene>
<dbReference type="EMBL" id="JAPHNI010000260">
    <property type="protein sequence ID" value="KAJ8113340.1"/>
    <property type="molecule type" value="Genomic_DNA"/>
</dbReference>
<keyword evidence="2" id="KW-1185">Reference proteome</keyword>
<dbReference type="Proteomes" id="UP001153331">
    <property type="component" value="Unassembled WGS sequence"/>
</dbReference>
<comment type="caution">
    <text evidence="1">The sequence shown here is derived from an EMBL/GenBank/DDBJ whole genome shotgun (WGS) entry which is preliminary data.</text>
</comment>
<evidence type="ECO:0000313" key="2">
    <source>
        <dbReference type="Proteomes" id="UP001153331"/>
    </source>
</evidence>
<evidence type="ECO:0000313" key="1">
    <source>
        <dbReference type="EMBL" id="KAJ8113340.1"/>
    </source>
</evidence>
<proteinExistence type="predicted"/>
<sequence length="483" mass="53820">MSSDYGSDIDQDDISVIESSQPVVPATPRMPLIDRDVNSCFTPPPLSQVQKRKASDSPLDSQVDSQRTKRKKLPWNAPATTAPSVQRASQKNLPRNIPATPQRTSTIPSSQPLPSPAASSQTSPSPYHPFSSSQPTPSRQASAPYPPGTSQHGTPKTPSEAMLYRFPFGSYSGKSFFEVPESYLSYLRIDQVMADSMPGFAAALRLFDAGQAPFVSLHVPPVQPPQEPPCNSQASVSSSKERPIKSEADAQLLASVPSPPRQPHQREPRIKSEANLPLSQELPANSQASVKQEQEQDEHSLALAQQRAKELQEDNAKCLAVARQREKELQEYRFNFGMHLGKILAQVPRNYLDFLQENGIVATRADLAAAITSFNTKQATDPPLTAPRPSDYVLCFGKYKGQKVANVSRQYLEWLETTELLEQNPDLNKAVMYEMRTRKPPKPSGRIGSSKPRCTFECTCDRRQKCKIPRRTRRRDWLDFSYM</sequence>
<protein>
    <submittedName>
        <fullName evidence="1">Uncharacterized protein</fullName>
    </submittedName>
</protein>
<accession>A0ACC2IDQ4</accession>